<accession>A0ABV3Y7P2</accession>
<dbReference type="RefSeq" id="WP_298404202.1">
    <property type="nucleotide sequence ID" value="NZ_JBFSHR010000140.1"/>
</dbReference>
<evidence type="ECO:0000313" key="2">
    <source>
        <dbReference type="Proteomes" id="UP001560267"/>
    </source>
</evidence>
<proteinExistence type="predicted"/>
<dbReference type="EMBL" id="JBFSHR010000140">
    <property type="protein sequence ID" value="MEX6430961.1"/>
    <property type="molecule type" value="Genomic_DNA"/>
</dbReference>
<dbReference type="Proteomes" id="UP001560267">
    <property type="component" value="Unassembled WGS sequence"/>
</dbReference>
<name>A0ABV3Y7P2_9ACTN</name>
<evidence type="ECO:0000313" key="1">
    <source>
        <dbReference type="EMBL" id="MEX6430961.1"/>
    </source>
</evidence>
<gene>
    <name evidence="1" type="ORF">AB6A68_14175</name>
</gene>
<reference evidence="1 2" key="1">
    <citation type="submission" date="2024-07" db="EMBL/GenBank/DDBJ databases">
        <title>Draft Genome Sequence of Ferrimicrobium acidiphilum Strain YE2023, Isolated from a Pulp of Bioleach Reactor.</title>
        <authorList>
            <person name="Elkina Y.A."/>
            <person name="Bulaeva A.G."/>
            <person name="Beletsky A.V."/>
            <person name="Mardanov A.V."/>
        </authorList>
    </citation>
    <scope>NUCLEOTIDE SEQUENCE [LARGE SCALE GENOMIC DNA]</scope>
    <source>
        <strain evidence="1 2">YE2023</strain>
    </source>
</reference>
<sequence>MSGAPMPLAKQRTVRLKTLALSRHKRQQVDELLHVYRLAKNRFLVALVPARTWGSSIPSGAFGMR</sequence>
<comment type="caution">
    <text evidence="1">The sequence shown here is derived from an EMBL/GenBank/DDBJ whole genome shotgun (WGS) entry which is preliminary data.</text>
</comment>
<evidence type="ECO:0008006" key="3">
    <source>
        <dbReference type="Google" id="ProtNLM"/>
    </source>
</evidence>
<protein>
    <recommendedName>
        <fullName evidence="3">Transposase</fullName>
    </recommendedName>
</protein>
<organism evidence="1 2">
    <name type="scientific">Ferrimicrobium acidiphilum</name>
    <dbReference type="NCBI Taxonomy" id="121039"/>
    <lineage>
        <taxon>Bacteria</taxon>
        <taxon>Bacillati</taxon>
        <taxon>Actinomycetota</taxon>
        <taxon>Acidimicrobiia</taxon>
        <taxon>Acidimicrobiales</taxon>
        <taxon>Acidimicrobiaceae</taxon>
        <taxon>Ferrimicrobium</taxon>
    </lineage>
</organism>
<keyword evidence="2" id="KW-1185">Reference proteome</keyword>